<keyword evidence="7 10" id="KW-0862">Zinc</keyword>
<keyword evidence="6 10" id="KW-0479">Metal-binding</keyword>
<feature type="binding site" evidence="10">
    <location>
        <begin position="123"/>
        <end position="125"/>
    </location>
    <ligand>
        <name>substrate</name>
    </ligand>
</feature>
<evidence type="ECO:0000256" key="3">
    <source>
        <dbReference type="ARBA" id="ARBA00004496"/>
    </source>
</evidence>
<dbReference type="GO" id="GO:0008270">
    <property type="term" value="F:zinc ion binding"/>
    <property type="evidence" value="ECO:0007669"/>
    <property type="project" value="UniProtKB-UniRule"/>
</dbReference>
<keyword evidence="8 10" id="KW-0413">Isomerase</keyword>
<evidence type="ECO:0000256" key="10">
    <source>
        <dbReference type="HAMAP-Rule" id="MF_00067"/>
    </source>
</evidence>
<evidence type="ECO:0000256" key="9">
    <source>
        <dbReference type="ARBA" id="ARBA00023277"/>
    </source>
</evidence>
<dbReference type="KEGG" id="ahu:A6A40_23730"/>
<comment type="similarity">
    <text evidence="4 10">Belongs to the SIS family. GmhA subfamily.</text>
</comment>
<organism evidence="12 13">
    <name type="scientific">Azospirillum humicireducens</name>
    <dbReference type="NCBI Taxonomy" id="1226968"/>
    <lineage>
        <taxon>Bacteria</taxon>
        <taxon>Pseudomonadati</taxon>
        <taxon>Pseudomonadota</taxon>
        <taxon>Alphaproteobacteria</taxon>
        <taxon>Rhodospirillales</taxon>
        <taxon>Azospirillaceae</taxon>
        <taxon>Azospirillum</taxon>
    </lineage>
</organism>
<dbReference type="EC" id="5.3.1.28" evidence="10"/>
<dbReference type="Pfam" id="PF13580">
    <property type="entry name" value="SIS_2"/>
    <property type="match status" value="1"/>
</dbReference>
<feature type="binding site" evidence="10">
    <location>
        <position position="68"/>
    </location>
    <ligand>
        <name>Zn(2+)</name>
        <dbReference type="ChEBI" id="CHEBI:29105"/>
    </ligand>
</feature>
<feature type="binding site" evidence="10">
    <location>
        <position position="68"/>
    </location>
    <ligand>
        <name>substrate</name>
    </ligand>
</feature>
<dbReference type="GO" id="GO:2001061">
    <property type="term" value="P:D-glycero-D-manno-heptose 7-phosphate biosynthetic process"/>
    <property type="evidence" value="ECO:0007669"/>
    <property type="project" value="UniProtKB-UniPathway"/>
</dbReference>
<dbReference type="InterPro" id="IPR046348">
    <property type="entry name" value="SIS_dom_sf"/>
</dbReference>
<dbReference type="EMBL" id="CP028905">
    <property type="protein sequence ID" value="AWB08058.1"/>
    <property type="molecule type" value="Genomic_DNA"/>
</dbReference>
<feature type="binding site" evidence="10">
    <location>
        <position position="183"/>
    </location>
    <ligand>
        <name>Zn(2+)</name>
        <dbReference type="ChEBI" id="CHEBI:29105"/>
    </ligand>
</feature>
<evidence type="ECO:0000256" key="8">
    <source>
        <dbReference type="ARBA" id="ARBA00023235"/>
    </source>
</evidence>
<evidence type="ECO:0000256" key="6">
    <source>
        <dbReference type="ARBA" id="ARBA00022723"/>
    </source>
</evidence>
<keyword evidence="9 10" id="KW-0119">Carbohydrate metabolism</keyword>
<comment type="subcellular location">
    <subcellularLocation>
        <location evidence="3 10">Cytoplasm</location>
    </subcellularLocation>
</comment>
<evidence type="ECO:0000313" key="12">
    <source>
        <dbReference type="EMBL" id="AWB08058.1"/>
    </source>
</evidence>
<evidence type="ECO:0000256" key="4">
    <source>
        <dbReference type="ARBA" id="ARBA00009894"/>
    </source>
</evidence>
<dbReference type="SUPFAM" id="SSF53697">
    <property type="entry name" value="SIS domain"/>
    <property type="match status" value="1"/>
</dbReference>
<dbReference type="InterPro" id="IPR050099">
    <property type="entry name" value="SIS_GmhA/DiaA_subfam"/>
</dbReference>
<accession>A0A2R4VUE0</accession>
<keyword evidence="5 10" id="KW-0963">Cytoplasm</keyword>
<evidence type="ECO:0000256" key="1">
    <source>
        <dbReference type="ARBA" id="ARBA00000348"/>
    </source>
</evidence>
<comment type="pathway">
    <text evidence="10">Carbohydrate biosynthesis; D-glycero-D-manno-heptose 7-phosphate biosynthesis; D-glycero-alpha-D-manno-heptose 7-phosphate and D-glycero-beta-D-manno-heptose 7-phosphate from sedoheptulose 7-phosphate: step 1/1.</text>
</comment>
<sequence>MAPATSTPLLHGCLTAAIDVLQRTMESLDPARMEAAVAAVTAALGANKALLVCGNGGSASDAQHITGELVGRFLKERRGLKAICLSSNPAVLTAWSNDYSYDTVFSRQTEAYGEPGGVILGISTSGNSRNVIAAFEVAKSLGMTTIAMTGEGGGKMAALSDILLDVPSRSTPLIQQVHICLYHYLCEQVEARLA</sequence>
<dbReference type="PROSITE" id="PS51464">
    <property type="entry name" value="SIS"/>
    <property type="match status" value="1"/>
</dbReference>
<dbReference type="OrthoDB" id="9810929at2"/>
<dbReference type="GO" id="GO:0008968">
    <property type="term" value="F:D-sedoheptulose 7-phosphate isomerase activity"/>
    <property type="evidence" value="ECO:0007669"/>
    <property type="project" value="UniProtKB-UniRule"/>
</dbReference>
<evidence type="ECO:0000256" key="5">
    <source>
        <dbReference type="ARBA" id="ARBA00022490"/>
    </source>
</evidence>
<dbReference type="HAMAP" id="MF_00067">
    <property type="entry name" value="GmhA"/>
    <property type="match status" value="1"/>
</dbReference>
<reference evidence="12 13" key="1">
    <citation type="submission" date="2018-04" db="EMBL/GenBank/DDBJ databases">
        <title>Complete genome sequence of the nitrogen-fixing bacterium Azospirillum humicireducens type strain SgZ-5.</title>
        <authorList>
            <person name="Yu Z."/>
        </authorList>
    </citation>
    <scope>NUCLEOTIDE SEQUENCE [LARGE SCALE GENOMIC DNA]</scope>
    <source>
        <strain evidence="12 13">SgZ-5</strain>
        <plasmid evidence="12 13">pYZ4</plasmid>
    </source>
</reference>
<evidence type="ECO:0000259" key="11">
    <source>
        <dbReference type="PROSITE" id="PS51464"/>
    </source>
</evidence>
<protein>
    <recommendedName>
        <fullName evidence="10">Phosphoheptose isomerase</fullName>
        <ecNumber evidence="10">5.3.1.28</ecNumber>
    </recommendedName>
    <alternativeName>
        <fullName evidence="10">Sedoheptulose 7-phosphate isomerase</fullName>
    </alternativeName>
</protein>
<evidence type="ECO:0000256" key="7">
    <source>
        <dbReference type="ARBA" id="ARBA00022833"/>
    </source>
</evidence>
<dbReference type="GO" id="GO:0097367">
    <property type="term" value="F:carbohydrate derivative binding"/>
    <property type="evidence" value="ECO:0007669"/>
    <property type="project" value="InterPro"/>
</dbReference>
<evidence type="ECO:0000256" key="2">
    <source>
        <dbReference type="ARBA" id="ARBA00003172"/>
    </source>
</evidence>
<dbReference type="PANTHER" id="PTHR30390">
    <property type="entry name" value="SEDOHEPTULOSE 7-PHOSPHATE ISOMERASE / DNAA INITIATOR-ASSOCIATING FACTOR FOR REPLICATION INITIATION"/>
    <property type="match status" value="1"/>
</dbReference>
<dbReference type="RefSeq" id="WP_108548333.1">
    <property type="nucleotide sequence ID" value="NZ_CP028905.1"/>
</dbReference>
<feature type="binding site" evidence="10">
    <location>
        <position position="175"/>
    </location>
    <ligand>
        <name>Zn(2+)</name>
        <dbReference type="ChEBI" id="CHEBI:29105"/>
    </ligand>
</feature>
<feature type="binding site" evidence="10">
    <location>
        <begin position="97"/>
        <end position="98"/>
    </location>
    <ligand>
        <name>substrate</name>
    </ligand>
</feature>
<dbReference type="InterPro" id="IPR004515">
    <property type="entry name" value="Phosphoheptose_Isoase"/>
</dbReference>
<dbReference type="AlphaFoldDB" id="A0A2R4VUE0"/>
<dbReference type="GO" id="GO:0005737">
    <property type="term" value="C:cytoplasm"/>
    <property type="evidence" value="ECO:0007669"/>
    <property type="project" value="UniProtKB-SubCell"/>
</dbReference>
<keyword evidence="12" id="KW-0614">Plasmid</keyword>
<comment type="cofactor">
    <cofactor evidence="10">
        <name>Zn(2+)</name>
        <dbReference type="ChEBI" id="CHEBI:29105"/>
    </cofactor>
    <text evidence="10">Binds 1 zinc ion per subunit.</text>
</comment>
<feature type="domain" description="SIS" evidence="11">
    <location>
        <begin position="40"/>
        <end position="194"/>
    </location>
</feature>
<gene>
    <name evidence="10" type="primary">gmhA</name>
    <name evidence="12" type="ORF">A6A40_23730</name>
</gene>
<dbReference type="UniPathway" id="UPA00041">
    <property type="reaction ID" value="UER00436"/>
</dbReference>
<feature type="binding site" evidence="10">
    <location>
        <position position="64"/>
    </location>
    <ligand>
        <name>Zn(2+)</name>
        <dbReference type="ChEBI" id="CHEBI:29105"/>
    </ligand>
</feature>
<keyword evidence="13" id="KW-1185">Reference proteome</keyword>
<dbReference type="Gene3D" id="3.40.50.10490">
    <property type="entry name" value="Glucose-6-phosphate isomerase like protein, domain 1"/>
    <property type="match status" value="1"/>
</dbReference>
<comment type="miscellaneous">
    <text evidence="10">The reaction produces a racemic mixture of D-glycero-alpha-D-manno-heptose 7-phosphate and D-glycero-beta-D-manno-heptose 7-phosphate.</text>
</comment>
<comment type="catalytic activity">
    <reaction evidence="1 10">
        <text>2 D-sedoheptulose 7-phosphate = D-glycero-alpha-D-manno-heptose 7-phosphate + D-glycero-beta-D-manno-heptose 7-phosphate</text>
        <dbReference type="Rhea" id="RHEA:27489"/>
        <dbReference type="ChEBI" id="CHEBI:57483"/>
        <dbReference type="ChEBI" id="CHEBI:60203"/>
        <dbReference type="ChEBI" id="CHEBI:60204"/>
        <dbReference type="EC" id="5.3.1.28"/>
    </reaction>
</comment>
<comment type="subunit">
    <text evidence="10">Homotetramer.</text>
</comment>
<feature type="binding site" evidence="10">
    <location>
        <position position="128"/>
    </location>
    <ligand>
        <name>substrate</name>
    </ligand>
</feature>
<proteinExistence type="inferred from homology"/>
<name>A0A2R4VUE0_9PROT</name>
<dbReference type="InterPro" id="IPR035461">
    <property type="entry name" value="GmhA/DiaA"/>
</dbReference>
<feature type="binding site" evidence="10">
    <location>
        <position position="175"/>
    </location>
    <ligand>
        <name>substrate</name>
    </ligand>
</feature>
<dbReference type="GO" id="GO:0005975">
    <property type="term" value="P:carbohydrate metabolic process"/>
    <property type="evidence" value="ECO:0007669"/>
    <property type="project" value="UniProtKB-UniRule"/>
</dbReference>
<dbReference type="Proteomes" id="UP000077405">
    <property type="component" value="Plasmid pYZ4"/>
</dbReference>
<comment type="function">
    <text evidence="2 10">Catalyzes the isomerization of sedoheptulose 7-phosphate in D-glycero-D-manno-heptose 7-phosphate.</text>
</comment>
<dbReference type="CDD" id="cd05006">
    <property type="entry name" value="SIS_GmhA"/>
    <property type="match status" value="1"/>
</dbReference>
<evidence type="ECO:0000313" key="13">
    <source>
        <dbReference type="Proteomes" id="UP000077405"/>
    </source>
</evidence>
<dbReference type="InterPro" id="IPR001347">
    <property type="entry name" value="SIS_dom"/>
</dbReference>
<geneLocation type="plasmid" evidence="12 13">
    <name>pYZ4</name>
</geneLocation>
<feature type="binding site" evidence="10">
    <location>
        <begin position="55"/>
        <end position="57"/>
    </location>
    <ligand>
        <name>substrate</name>
    </ligand>
</feature>